<dbReference type="EMBL" id="SSMC01000004">
    <property type="protein sequence ID" value="THD65797.1"/>
    <property type="molecule type" value="Genomic_DNA"/>
</dbReference>
<keyword evidence="2" id="KW-0808">Transferase</keyword>
<dbReference type="PANTHER" id="PTHR43792:SF1">
    <property type="entry name" value="N-ACETYLTRANSFERASE DOMAIN-CONTAINING PROTEIN"/>
    <property type="match status" value="1"/>
</dbReference>
<sequence length="166" mass="19828">MLFKTERLYARELKKSDLPLFHRMQNDHAVMRYVGGKTYTLEENTKDLERVMQFYKKAGNDFWVWAIAGVEDHRFIGTCALVKNEQQEYEIGFRLLKEEWQKGFGKEITNGLIRYGFEEMKLSKIVAYVNKNNVASVKILDSTFRFIKEFYNDEEDCIDRYYQISN</sequence>
<evidence type="ECO:0000259" key="1">
    <source>
        <dbReference type="PROSITE" id="PS51186"/>
    </source>
</evidence>
<dbReference type="OrthoDB" id="9788916at2"/>
<dbReference type="RefSeq" id="WP_136337080.1">
    <property type="nucleotide sequence ID" value="NZ_QXMP01000002.1"/>
</dbReference>
<organism evidence="2 3">
    <name type="scientific">Robertkochia marina</name>
    <dbReference type="NCBI Taxonomy" id="1227945"/>
    <lineage>
        <taxon>Bacteria</taxon>
        <taxon>Pseudomonadati</taxon>
        <taxon>Bacteroidota</taxon>
        <taxon>Flavobacteriia</taxon>
        <taxon>Flavobacteriales</taxon>
        <taxon>Flavobacteriaceae</taxon>
        <taxon>Robertkochia</taxon>
    </lineage>
</organism>
<name>A0A4S3LYD4_9FLAO</name>
<dbReference type="Gene3D" id="3.40.630.30">
    <property type="match status" value="1"/>
</dbReference>
<dbReference type="PROSITE" id="PS51186">
    <property type="entry name" value="GNAT"/>
    <property type="match status" value="1"/>
</dbReference>
<dbReference type="InterPro" id="IPR016181">
    <property type="entry name" value="Acyl_CoA_acyltransferase"/>
</dbReference>
<dbReference type="Pfam" id="PF13302">
    <property type="entry name" value="Acetyltransf_3"/>
    <property type="match status" value="1"/>
</dbReference>
<evidence type="ECO:0000313" key="3">
    <source>
        <dbReference type="Proteomes" id="UP000305939"/>
    </source>
</evidence>
<dbReference type="PANTHER" id="PTHR43792">
    <property type="entry name" value="GNAT FAMILY, PUTATIVE (AFU_ORTHOLOGUE AFUA_3G00765)-RELATED-RELATED"/>
    <property type="match status" value="1"/>
</dbReference>
<dbReference type="SUPFAM" id="SSF55729">
    <property type="entry name" value="Acyl-CoA N-acyltransferases (Nat)"/>
    <property type="match status" value="1"/>
</dbReference>
<gene>
    <name evidence="2" type="ORF">E7Z59_14525</name>
</gene>
<dbReference type="InterPro" id="IPR000182">
    <property type="entry name" value="GNAT_dom"/>
</dbReference>
<proteinExistence type="predicted"/>
<dbReference type="AlphaFoldDB" id="A0A4S3LYD4"/>
<dbReference type="Proteomes" id="UP000305939">
    <property type="component" value="Unassembled WGS sequence"/>
</dbReference>
<feature type="domain" description="N-acetyltransferase" evidence="1">
    <location>
        <begin position="8"/>
        <end position="166"/>
    </location>
</feature>
<comment type="caution">
    <text evidence="2">The sequence shown here is derived from an EMBL/GenBank/DDBJ whole genome shotgun (WGS) entry which is preliminary data.</text>
</comment>
<reference evidence="2 3" key="1">
    <citation type="submission" date="2019-04" db="EMBL/GenBank/DDBJ databases">
        <title>Draft genome sequence of Robertkochia marina CC-AMO-30D.</title>
        <authorList>
            <person name="Hameed A."/>
            <person name="Lin S.-Y."/>
            <person name="Shahina M."/>
            <person name="Lai W.-A."/>
            <person name="Young C.-C."/>
        </authorList>
    </citation>
    <scope>NUCLEOTIDE SEQUENCE [LARGE SCALE GENOMIC DNA]</scope>
    <source>
        <strain evidence="2 3">CC-AMO-30D</strain>
    </source>
</reference>
<dbReference type="GO" id="GO:0016747">
    <property type="term" value="F:acyltransferase activity, transferring groups other than amino-acyl groups"/>
    <property type="evidence" value="ECO:0007669"/>
    <property type="project" value="InterPro"/>
</dbReference>
<protein>
    <submittedName>
        <fullName evidence="2">N-acetyltransferase</fullName>
    </submittedName>
</protein>
<dbReference type="InterPro" id="IPR051531">
    <property type="entry name" value="N-acetyltransferase"/>
</dbReference>
<keyword evidence="3" id="KW-1185">Reference proteome</keyword>
<evidence type="ECO:0000313" key="2">
    <source>
        <dbReference type="EMBL" id="THD65797.1"/>
    </source>
</evidence>
<accession>A0A4S3LYD4</accession>